<sequence>MKSKWRFSVNKFCVGAGIACVISLVTGLLAYYYGNDDLSDNAILLYILFVLVFLLSVFVVLLRRANLSKYAYIFYRPFAIVGAIFVAFIFYWMVIPVIAVIS</sequence>
<proteinExistence type="predicted"/>
<feature type="transmembrane region" description="Helical" evidence="1">
    <location>
        <begin position="12"/>
        <end position="31"/>
    </location>
</feature>
<evidence type="ECO:0000313" key="2">
    <source>
        <dbReference type="EMBL" id="RMA82635.1"/>
    </source>
</evidence>
<reference evidence="2 3" key="1">
    <citation type="submission" date="2018-10" db="EMBL/GenBank/DDBJ databases">
        <title>Genomic Encyclopedia of Type Strains, Phase IV (KMG-IV): sequencing the most valuable type-strain genomes for metagenomic binning, comparative biology and taxonomic classification.</title>
        <authorList>
            <person name="Goeker M."/>
        </authorList>
    </citation>
    <scope>NUCLEOTIDE SEQUENCE [LARGE SCALE GENOMIC DNA]</scope>
    <source>
        <strain evidence="2 3">DSM 25080</strain>
    </source>
</reference>
<keyword evidence="1" id="KW-0472">Membrane</keyword>
<feature type="transmembrane region" description="Helical" evidence="1">
    <location>
        <begin position="43"/>
        <end position="62"/>
    </location>
</feature>
<keyword evidence="3" id="KW-1185">Reference proteome</keyword>
<keyword evidence="1" id="KW-1133">Transmembrane helix</keyword>
<accession>A0A3M0AJ95</accession>
<evidence type="ECO:0000256" key="1">
    <source>
        <dbReference type="SAM" id="Phobius"/>
    </source>
</evidence>
<protein>
    <submittedName>
        <fullName evidence="2">Uncharacterized protein</fullName>
    </submittedName>
</protein>
<name>A0A3M0AJ95_9GAMM</name>
<gene>
    <name evidence="2" type="ORF">DFR27_0586</name>
</gene>
<evidence type="ECO:0000313" key="3">
    <source>
        <dbReference type="Proteomes" id="UP000267187"/>
    </source>
</evidence>
<feature type="transmembrane region" description="Helical" evidence="1">
    <location>
        <begin position="74"/>
        <end position="101"/>
    </location>
</feature>
<dbReference type="AlphaFoldDB" id="A0A3M0AJ95"/>
<dbReference type="Proteomes" id="UP000267187">
    <property type="component" value="Unassembled WGS sequence"/>
</dbReference>
<organism evidence="2 3">
    <name type="scientific">Umboniibacter marinipuniceus</name>
    <dbReference type="NCBI Taxonomy" id="569599"/>
    <lineage>
        <taxon>Bacteria</taxon>
        <taxon>Pseudomonadati</taxon>
        <taxon>Pseudomonadota</taxon>
        <taxon>Gammaproteobacteria</taxon>
        <taxon>Cellvibrionales</taxon>
        <taxon>Cellvibrionaceae</taxon>
        <taxon>Umboniibacter</taxon>
    </lineage>
</organism>
<keyword evidence="1" id="KW-0812">Transmembrane</keyword>
<dbReference type="EMBL" id="REFJ01000001">
    <property type="protein sequence ID" value="RMA82635.1"/>
    <property type="molecule type" value="Genomic_DNA"/>
</dbReference>
<comment type="caution">
    <text evidence="2">The sequence shown here is derived from an EMBL/GenBank/DDBJ whole genome shotgun (WGS) entry which is preliminary data.</text>
</comment>